<dbReference type="SUPFAM" id="SSF53383">
    <property type="entry name" value="PLP-dependent transferases"/>
    <property type="match status" value="1"/>
</dbReference>
<comment type="caution">
    <text evidence="1">The sequence shown here is derived from an EMBL/GenBank/DDBJ whole genome shotgun (WGS) entry which is preliminary data.</text>
</comment>
<dbReference type="Proteomes" id="UP000271031">
    <property type="component" value="Unassembled WGS sequence"/>
</dbReference>
<name>A0A3M8DVR7_9BACL</name>
<protein>
    <recommendedName>
        <fullName evidence="3">UDP-4-amino-4, 6-dideoxy-N-acetyl-beta-L-altrosamine transaminase</fullName>
    </recommendedName>
</protein>
<reference evidence="1 2" key="1">
    <citation type="submission" date="2018-10" db="EMBL/GenBank/DDBJ databases">
        <title>Phylogenomics of Brevibacillus.</title>
        <authorList>
            <person name="Dunlap C."/>
        </authorList>
    </citation>
    <scope>NUCLEOTIDE SEQUENCE [LARGE SCALE GENOMIC DNA]</scope>
    <source>
        <strain evidence="1 2">JCM 15716</strain>
    </source>
</reference>
<dbReference type="GO" id="GO:0030170">
    <property type="term" value="F:pyridoxal phosphate binding"/>
    <property type="evidence" value="ECO:0007669"/>
    <property type="project" value="TreeGrafter"/>
</dbReference>
<dbReference type="EMBL" id="RHHQ01000003">
    <property type="protein sequence ID" value="RNB92260.1"/>
    <property type="molecule type" value="Genomic_DNA"/>
</dbReference>
<organism evidence="1 2">
    <name type="scientific">Brevibacillus fluminis</name>
    <dbReference type="NCBI Taxonomy" id="511487"/>
    <lineage>
        <taxon>Bacteria</taxon>
        <taxon>Bacillati</taxon>
        <taxon>Bacillota</taxon>
        <taxon>Bacilli</taxon>
        <taxon>Bacillales</taxon>
        <taxon>Paenibacillaceae</taxon>
        <taxon>Brevibacillus</taxon>
    </lineage>
</organism>
<dbReference type="InterPro" id="IPR000653">
    <property type="entry name" value="DegT/StrS_aminotransferase"/>
</dbReference>
<proteinExistence type="predicted"/>
<dbReference type="InterPro" id="IPR015422">
    <property type="entry name" value="PyrdxlP-dep_Trfase_small"/>
</dbReference>
<keyword evidence="2" id="KW-1185">Reference proteome</keyword>
<accession>A0A3M8DVR7</accession>
<evidence type="ECO:0000313" key="1">
    <source>
        <dbReference type="EMBL" id="RNB92260.1"/>
    </source>
</evidence>
<dbReference type="GO" id="GO:0000271">
    <property type="term" value="P:polysaccharide biosynthetic process"/>
    <property type="evidence" value="ECO:0007669"/>
    <property type="project" value="TreeGrafter"/>
</dbReference>
<evidence type="ECO:0008006" key="3">
    <source>
        <dbReference type="Google" id="ProtNLM"/>
    </source>
</evidence>
<dbReference type="Gene3D" id="3.90.1150.10">
    <property type="entry name" value="Aspartate Aminotransferase, domain 1"/>
    <property type="match status" value="1"/>
</dbReference>
<dbReference type="PANTHER" id="PTHR30244">
    <property type="entry name" value="TRANSAMINASE"/>
    <property type="match status" value="1"/>
</dbReference>
<dbReference type="PANTHER" id="PTHR30244:SF34">
    <property type="entry name" value="DTDP-4-AMINO-4,6-DIDEOXYGALACTOSE TRANSAMINASE"/>
    <property type="match status" value="1"/>
</dbReference>
<dbReference type="InterPro" id="IPR015424">
    <property type="entry name" value="PyrdxlP-dep_Trfase"/>
</dbReference>
<dbReference type="GO" id="GO:0008483">
    <property type="term" value="F:transaminase activity"/>
    <property type="evidence" value="ECO:0007669"/>
    <property type="project" value="TreeGrafter"/>
</dbReference>
<dbReference type="Pfam" id="PF01041">
    <property type="entry name" value="DegT_DnrJ_EryC1"/>
    <property type="match status" value="1"/>
</dbReference>
<dbReference type="OrthoDB" id="9810913at2"/>
<gene>
    <name evidence="1" type="ORF">EDM56_00730</name>
</gene>
<evidence type="ECO:0000313" key="2">
    <source>
        <dbReference type="Proteomes" id="UP000271031"/>
    </source>
</evidence>
<dbReference type="AlphaFoldDB" id="A0A3M8DVR7"/>
<sequence length="126" mass="14545">MAAAYTEAFHHLKAVSCPVVRKDVRSSWHLYVIHLREELLAADRQRIFAALEVENIGLNVHYIPVYLHPYYQSLGYERGICPQAEKSYEQIITLPLFPAMSDQDVQDVINAVEKVILYYRAKGFYG</sequence>